<dbReference type="SUPFAM" id="SSF52788">
    <property type="entry name" value="Phosphotyrosine protein phosphatases I"/>
    <property type="match status" value="1"/>
</dbReference>
<dbReference type="PRINTS" id="PR00719">
    <property type="entry name" value="LMWPTPASE"/>
</dbReference>
<gene>
    <name evidence="6" type="ORF">H1W00_03830</name>
</gene>
<organism evidence="6 7">
    <name type="scientific">Aeromicrobium phoceense</name>
    <dbReference type="NCBI Taxonomy" id="2754045"/>
    <lineage>
        <taxon>Bacteria</taxon>
        <taxon>Bacillati</taxon>
        <taxon>Actinomycetota</taxon>
        <taxon>Actinomycetes</taxon>
        <taxon>Propionibacteriales</taxon>
        <taxon>Nocardioidaceae</taxon>
        <taxon>Aeromicrobium</taxon>
    </lineage>
</organism>
<dbReference type="EMBL" id="JACEOG010000001">
    <property type="protein sequence ID" value="MBA4607597.1"/>
    <property type="molecule type" value="Genomic_DNA"/>
</dbReference>
<dbReference type="InterPro" id="IPR023485">
    <property type="entry name" value="Ptyr_pPase"/>
</dbReference>
<keyword evidence="2" id="KW-0378">Hydrolase</keyword>
<comment type="caution">
    <text evidence="6">The sequence shown here is derived from an EMBL/GenBank/DDBJ whole genome shotgun (WGS) entry which is preliminary data.</text>
</comment>
<dbReference type="Pfam" id="PF01451">
    <property type="entry name" value="LMWPc"/>
    <property type="match status" value="1"/>
</dbReference>
<name>A0A838XCQ0_9ACTN</name>
<dbReference type="PANTHER" id="PTHR11717:SF31">
    <property type="entry name" value="LOW MOLECULAR WEIGHT PROTEIN-TYROSINE-PHOSPHATASE ETP-RELATED"/>
    <property type="match status" value="1"/>
</dbReference>
<dbReference type="AlphaFoldDB" id="A0A838XCQ0"/>
<feature type="active site" description="Nucleophile" evidence="4">
    <location>
        <position position="9"/>
    </location>
</feature>
<dbReference type="RefSeq" id="WP_181753755.1">
    <property type="nucleotide sequence ID" value="NZ_JACEOG010000001.1"/>
</dbReference>
<feature type="domain" description="Phosphotyrosine protein phosphatase I" evidence="5">
    <location>
        <begin position="3"/>
        <end position="169"/>
    </location>
</feature>
<evidence type="ECO:0000259" key="5">
    <source>
        <dbReference type="SMART" id="SM00226"/>
    </source>
</evidence>
<proteinExistence type="inferred from homology"/>
<evidence type="ECO:0000313" key="6">
    <source>
        <dbReference type="EMBL" id="MBA4607597.1"/>
    </source>
</evidence>
<dbReference type="SMART" id="SM00226">
    <property type="entry name" value="LMWPc"/>
    <property type="match status" value="1"/>
</dbReference>
<dbReference type="InterPro" id="IPR036196">
    <property type="entry name" value="Ptyr_pPase_sf"/>
</dbReference>
<reference evidence="6 7" key="1">
    <citation type="submission" date="2020-07" db="EMBL/GenBank/DDBJ databases">
        <title>Draft genome and description of Aeromicrobium phoceense strain Marseille-Q0843 isolated from healthy skin swab.</title>
        <authorList>
            <person name="Boxberger M."/>
            <person name="La Scola B."/>
        </authorList>
    </citation>
    <scope>NUCLEOTIDE SEQUENCE [LARGE SCALE GENOMIC DNA]</scope>
    <source>
        <strain evidence="6 7">Marseille-Q0843</strain>
    </source>
</reference>
<dbReference type="PANTHER" id="PTHR11717">
    <property type="entry name" value="LOW MOLECULAR WEIGHT PROTEIN TYROSINE PHOSPHATASE"/>
    <property type="match status" value="1"/>
</dbReference>
<dbReference type="InterPro" id="IPR017867">
    <property type="entry name" value="Tyr_phospatase_low_mol_wt"/>
</dbReference>
<dbReference type="Gene3D" id="3.40.50.2300">
    <property type="match status" value="1"/>
</dbReference>
<evidence type="ECO:0000256" key="1">
    <source>
        <dbReference type="ARBA" id="ARBA00011063"/>
    </source>
</evidence>
<accession>A0A838XCQ0</accession>
<keyword evidence="7" id="KW-1185">Reference proteome</keyword>
<keyword evidence="3" id="KW-0904">Protein phosphatase</keyword>
<dbReference type="GO" id="GO:0004725">
    <property type="term" value="F:protein tyrosine phosphatase activity"/>
    <property type="evidence" value="ECO:0007669"/>
    <property type="project" value="InterPro"/>
</dbReference>
<evidence type="ECO:0000256" key="4">
    <source>
        <dbReference type="PIRSR" id="PIRSR617867-1"/>
    </source>
</evidence>
<comment type="similarity">
    <text evidence="1">Belongs to the low molecular weight phosphotyrosine protein phosphatase family.</text>
</comment>
<evidence type="ECO:0000313" key="7">
    <source>
        <dbReference type="Proteomes" id="UP000550354"/>
    </source>
</evidence>
<evidence type="ECO:0000256" key="2">
    <source>
        <dbReference type="ARBA" id="ARBA00022801"/>
    </source>
</evidence>
<evidence type="ECO:0000256" key="3">
    <source>
        <dbReference type="ARBA" id="ARBA00022912"/>
    </source>
</evidence>
<feature type="active site" evidence="4">
    <location>
        <position position="15"/>
    </location>
</feature>
<dbReference type="Proteomes" id="UP000550354">
    <property type="component" value="Unassembled WGS sequence"/>
</dbReference>
<protein>
    <submittedName>
        <fullName evidence="6">Low molecular weight phosphatase family protein</fullName>
    </submittedName>
</protein>
<sequence length="175" mass="18262">MSHRILVVCTANVCRSPVIEAMLVQRLDGARHAVGSAGVRAPAGHPIDPDSAEQLRVRGLQVPAHAARQLTSDLVAEADLVLTATRAHRSDVLDLDPRALRRTFTALEFAGLVEGIEADGFAALVAQAAAARSTGPSDVDLVDPIGRSVQVHAEVAARIESAVTTIVAALGRVDS</sequence>
<dbReference type="InterPro" id="IPR050438">
    <property type="entry name" value="LMW_PTPase"/>
</dbReference>